<dbReference type="Proteomes" id="UP000820818">
    <property type="component" value="Linkage Group LG7"/>
</dbReference>
<feature type="compositionally biased region" description="Basic residues" evidence="1">
    <location>
        <begin position="11"/>
        <end position="28"/>
    </location>
</feature>
<evidence type="ECO:0000313" key="2">
    <source>
        <dbReference type="EMBL" id="KAI9555262.1"/>
    </source>
</evidence>
<accession>A0AAD5KMS1</accession>
<name>A0AAD5KMS1_9CRUS</name>
<dbReference type="AlphaFoldDB" id="A0AAD5KMS1"/>
<gene>
    <name evidence="2" type="ORF">GHT06_017777</name>
</gene>
<protein>
    <submittedName>
        <fullName evidence="2">Uncharacterized protein</fullName>
    </submittedName>
</protein>
<dbReference type="EMBL" id="WJBH02000007">
    <property type="protein sequence ID" value="KAI9555262.1"/>
    <property type="molecule type" value="Genomic_DNA"/>
</dbReference>
<evidence type="ECO:0000313" key="3">
    <source>
        <dbReference type="Proteomes" id="UP000820818"/>
    </source>
</evidence>
<organism evidence="2 3">
    <name type="scientific">Daphnia sinensis</name>
    <dbReference type="NCBI Taxonomy" id="1820382"/>
    <lineage>
        <taxon>Eukaryota</taxon>
        <taxon>Metazoa</taxon>
        <taxon>Ecdysozoa</taxon>
        <taxon>Arthropoda</taxon>
        <taxon>Crustacea</taxon>
        <taxon>Branchiopoda</taxon>
        <taxon>Diplostraca</taxon>
        <taxon>Cladocera</taxon>
        <taxon>Anomopoda</taxon>
        <taxon>Daphniidae</taxon>
        <taxon>Daphnia</taxon>
        <taxon>Daphnia similis group</taxon>
    </lineage>
</organism>
<feature type="region of interest" description="Disordered" evidence="1">
    <location>
        <begin position="1"/>
        <end position="28"/>
    </location>
</feature>
<evidence type="ECO:0000256" key="1">
    <source>
        <dbReference type="SAM" id="MobiDB-lite"/>
    </source>
</evidence>
<comment type="caution">
    <text evidence="2">The sequence shown here is derived from an EMBL/GenBank/DDBJ whole genome shotgun (WGS) entry which is preliminary data.</text>
</comment>
<sequence length="87" mass="9840">MHISQLAINKRVSRKKGNKKKGGGGRKLRKIELPLPTLPNSWLISPLSILPQHAGTFFLALLEHIHIYGDPVYRSKSHSKLHHFEIG</sequence>
<reference evidence="2 3" key="1">
    <citation type="submission" date="2022-05" db="EMBL/GenBank/DDBJ databases">
        <title>A multi-omics perspective on studying reproductive biology in Daphnia sinensis.</title>
        <authorList>
            <person name="Jia J."/>
        </authorList>
    </citation>
    <scope>NUCLEOTIDE SEQUENCE [LARGE SCALE GENOMIC DNA]</scope>
    <source>
        <strain evidence="2 3">WSL</strain>
    </source>
</reference>
<keyword evidence="3" id="KW-1185">Reference proteome</keyword>
<proteinExistence type="predicted"/>